<accession>A0ACB9QUI9</accession>
<dbReference type="EMBL" id="CM042884">
    <property type="protein sequence ID" value="KAI4369216.1"/>
    <property type="molecule type" value="Genomic_DNA"/>
</dbReference>
<keyword evidence="2" id="KW-1185">Reference proteome</keyword>
<reference evidence="2" key="1">
    <citation type="journal article" date="2023" name="Front. Plant Sci.">
        <title>Chromosomal-level genome assembly of Melastoma candidum provides insights into trichome evolution.</title>
        <authorList>
            <person name="Zhong Y."/>
            <person name="Wu W."/>
            <person name="Sun C."/>
            <person name="Zou P."/>
            <person name="Liu Y."/>
            <person name="Dai S."/>
            <person name="Zhou R."/>
        </authorList>
    </citation>
    <scope>NUCLEOTIDE SEQUENCE [LARGE SCALE GENOMIC DNA]</scope>
</reference>
<evidence type="ECO:0000313" key="2">
    <source>
        <dbReference type="Proteomes" id="UP001057402"/>
    </source>
</evidence>
<dbReference type="Proteomes" id="UP001057402">
    <property type="component" value="Chromosome 5"/>
</dbReference>
<protein>
    <submittedName>
        <fullName evidence="1">Uncharacterized protein</fullName>
    </submittedName>
</protein>
<evidence type="ECO:0000313" key="1">
    <source>
        <dbReference type="EMBL" id="KAI4369216.1"/>
    </source>
</evidence>
<proteinExistence type="predicted"/>
<organism evidence="1 2">
    <name type="scientific">Melastoma candidum</name>
    <dbReference type="NCBI Taxonomy" id="119954"/>
    <lineage>
        <taxon>Eukaryota</taxon>
        <taxon>Viridiplantae</taxon>
        <taxon>Streptophyta</taxon>
        <taxon>Embryophyta</taxon>
        <taxon>Tracheophyta</taxon>
        <taxon>Spermatophyta</taxon>
        <taxon>Magnoliopsida</taxon>
        <taxon>eudicotyledons</taxon>
        <taxon>Gunneridae</taxon>
        <taxon>Pentapetalae</taxon>
        <taxon>rosids</taxon>
        <taxon>malvids</taxon>
        <taxon>Myrtales</taxon>
        <taxon>Melastomataceae</taxon>
        <taxon>Melastomatoideae</taxon>
        <taxon>Melastomateae</taxon>
        <taxon>Melastoma</taxon>
    </lineage>
</organism>
<sequence length="84" mass="9314">MIMIALLSSERKDGGAGKVSQVQPPPAYTRLEHHGGEIRSSGKQGGGRGRKFISLLDGSTRPLNNMEKMHVTRETPCRRRKIFP</sequence>
<comment type="caution">
    <text evidence="1">The sequence shown here is derived from an EMBL/GenBank/DDBJ whole genome shotgun (WGS) entry which is preliminary data.</text>
</comment>
<name>A0ACB9QUI9_9MYRT</name>
<gene>
    <name evidence="1" type="ORF">MLD38_017687</name>
</gene>